<dbReference type="Pfam" id="PF07690">
    <property type="entry name" value="MFS_1"/>
    <property type="match status" value="2"/>
</dbReference>
<protein>
    <recommendedName>
        <fullName evidence="8">Cyclic nucleotide-binding domain-containing protein</fullName>
    </recommendedName>
</protein>
<evidence type="ECO:0000256" key="4">
    <source>
        <dbReference type="ARBA" id="ARBA00022692"/>
    </source>
</evidence>
<proteinExistence type="predicted"/>
<feature type="transmembrane region" description="Helical" evidence="7">
    <location>
        <begin position="143"/>
        <end position="165"/>
    </location>
</feature>
<feature type="transmembrane region" description="Helical" evidence="7">
    <location>
        <begin position="20"/>
        <end position="40"/>
    </location>
</feature>
<evidence type="ECO:0000313" key="10">
    <source>
        <dbReference type="Proteomes" id="UP001501821"/>
    </source>
</evidence>
<dbReference type="SUPFAM" id="SSF103473">
    <property type="entry name" value="MFS general substrate transporter"/>
    <property type="match status" value="1"/>
</dbReference>
<keyword evidence="5 7" id="KW-1133">Transmembrane helix</keyword>
<comment type="caution">
    <text evidence="9">The sequence shown here is derived from an EMBL/GenBank/DDBJ whole genome shotgun (WGS) entry which is preliminary data.</text>
</comment>
<feature type="transmembrane region" description="Helical" evidence="7">
    <location>
        <begin position="257"/>
        <end position="278"/>
    </location>
</feature>
<dbReference type="InterPro" id="IPR018488">
    <property type="entry name" value="cNMP-bd_CS"/>
</dbReference>
<accession>A0ABP7IQY5</accession>
<dbReference type="PROSITE" id="PS00889">
    <property type="entry name" value="CNMP_BINDING_2"/>
    <property type="match status" value="1"/>
</dbReference>
<feature type="transmembrane region" description="Helical" evidence="7">
    <location>
        <begin position="375"/>
        <end position="393"/>
    </location>
</feature>
<keyword evidence="4 7" id="KW-0812">Transmembrane</keyword>
<dbReference type="Gene3D" id="1.20.1250.20">
    <property type="entry name" value="MFS general substrate transporter like domains"/>
    <property type="match status" value="2"/>
</dbReference>
<dbReference type="InterPro" id="IPR036259">
    <property type="entry name" value="MFS_trans_sf"/>
</dbReference>
<feature type="transmembrane region" description="Helical" evidence="7">
    <location>
        <begin position="222"/>
        <end position="245"/>
    </location>
</feature>
<evidence type="ECO:0000259" key="8">
    <source>
        <dbReference type="PROSITE" id="PS50042"/>
    </source>
</evidence>
<dbReference type="PROSITE" id="PS50042">
    <property type="entry name" value="CNMP_BINDING_3"/>
    <property type="match status" value="1"/>
</dbReference>
<evidence type="ECO:0000256" key="3">
    <source>
        <dbReference type="ARBA" id="ARBA00022475"/>
    </source>
</evidence>
<dbReference type="RefSeq" id="WP_344776310.1">
    <property type="nucleotide sequence ID" value="NZ_BAABAH010000009.1"/>
</dbReference>
<keyword evidence="2" id="KW-0813">Transport</keyword>
<dbReference type="CDD" id="cd00038">
    <property type="entry name" value="CAP_ED"/>
    <property type="match status" value="1"/>
</dbReference>
<sequence>MLRTLRASLGSTPVRRLLACFVVGELATWVWFLVLAVYAYDEGGATAVGLAALARMLPAGAVAPAAGHVVDRFRRRDVVVAAVLAQATSVAAAAVVVSVSAPLAAVYVAAAAATVATALYRAGNAALVLEIADGPGQLAAVNVVETTGSNGAFLLGALAGGALMAVASPTVAFAAVALSHLTAALPALGLPRRPVPEHREARGGPAAPGVRRVLAHADITRVLAFLTVTTLVEGAVDVLVVVVALDLLAIGDSGVGWLNAGWGLGGVLGGILCLRLLARGHLARGLALGGVLIGASLLAIAAVPFPATTCALLAVLGAGYALVEIGGRSLLQRLAPDDLVGRAFGLLESGYWLSTAAGAALAPPAVALLGTRTTVAVVGAVVPAVTVLVWRAFSRFERDVAVPEAAYAALRAVPALAPLPPLLTEDLAVRSRILDLVPGEVVVSRGDLGTEMFVVASGALDVTDCPGPVAPLETGDFFGELALVHDVRRTATVTAREPSRVVVLDGSAFLAAAGTHAYARSAIDQVADHRWSNRERPVP</sequence>
<dbReference type="Gene3D" id="2.60.120.10">
    <property type="entry name" value="Jelly Rolls"/>
    <property type="match status" value="1"/>
</dbReference>
<evidence type="ECO:0000256" key="6">
    <source>
        <dbReference type="ARBA" id="ARBA00023136"/>
    </source>
</evidence>
<reference evidence="10" key="1">
    <citation type="journal article" date="2019" name="Int. J. Syst. Evol. Microbiol.">
        <title>The Global Catalogue of Microorganisms (GCM) 10K type strain sequencing project: providing services to taxonomists for standard genome sequencing and annotation.</title>
        <authorList>
            <consortium name="The Broad Institute Genomics Platform"/>
            <consortium name="The Broad Institute Genome Sequencing Center for Infectious Disease"/>
            <person name="Wu L."/>
            <person name="Ma J."/>
        </authorList>
    </citation>
    <scope>NUCLEOTIDE SEQUENCE [LARGE SCALE GENOMIC DNA]</scope>
    <source>
        <strain evidence="10">JCM 16953</strain>
    </source>
</reference>
<dbReference type="EMBL" id="BAABAH010000009">
    <property type="protein sequence ID" value="GAA3824391.1"/>
    <property type="molecule type" value="Genomic_DNA"/>
</dbReference>
<dbReference type="SUPFAM" id="SSF51206">
    <property type="entry name" value="cAMP-binding domain-like"/>
    <property type="match status" value="1"/>
</dbReference>
<feature type="transmembrane region" description="Helical" evidence="7">
    <location>
        <begin position="78"/>
        <end position="97"/>
    </location>
</feature>
<dbReference type="SMART" id="SM00100">
    <property type="entry name" value="cNMP"/>
    <property type="match status" value="1"/>
</dbReference>
<dbReference type="InterPro" id="IPR018490">
    <property type="entry name" value="cNMP-bd_dom_sf"/>
</dbReference>
<comment type="subcellular location">
    <subcellularLocation>
        <location evidence="1">Cell inner membrane</location>
        <topology evidence="1">Multi-pass membrane protein</topology>
    </subcellularLocation>
</comment>
<evidence type="ECO:0000256" key="1">
    <source>
        <dbReference type="ARBA" id="ARBA00004429"/>
    </source>
</evidence>
<dbReference type="PANTHER" id="PTHR23513:SF9">
    <property type="entry name" value="ENTEROBACTIN EXPORTER ENTS"/>
    <property type="match status" value="1"/>
</dbReference>
<evidence type="ECO:0000313" key="9">
    <source>
        <dbReference type="EMBL" id="GAA3824391.1"/>
    </source>
</evidence>
<organism evidence="9 10">
    <name type="scientific">Nocardioides panacisoli</name>
    <dbReference type="NCBI Taxonomy" id="627624"/>
    <lineage>
        <taxon>Bacteria</taxon>
        <taxon>Bacillati</taxon>
        <taxon>Actinomycetota</taxon>
        <taxon>Actinomycetes</taxon>
        <taxon>Propionibacteriales</taxon>
        <taxon>Nocardioidaceae</taxon>
        <taxon>Nocardioides</taxon>
    </lineage>
</organism>
<dbReference type="PANTHER" id="PTHR23513">
    <property type="entry name" value="INTEGRAL MEMBRANE EFFLUX PROTEIN-RELATED"/>
    <property type="match status" value="1"/>
</dbReference>
<dbReference type="InterPro" id="IPR014710">
    <property type="entry name" value="RmlC-like_jellyroll"/>
</dbReference>
<dbReference type="Pfam" id="PF00027">
    <property type="entry name" value="cNMP_binding"/>
    <property type="match status" value="1"/>
</dbReference>
<dbReference type="Proteomes" id="UP001501821">
    <property type="component" value="Unassembled WGS sequence"/>
</dbReference>
<keyword evidence="3" id="KW-1003">Cell membrane</keyword>
<name>A0ABP7IQY5_9ACTN</name>
<evidence type="ECO:0000256" key="7">
    <source>
        <dbReference type="SAM" id="Phobius"/>
    </source>
</evidence>
<dbReference type="InterPro" id="IPR011701">
    <property type="entry name" value="MFS"/>
</dbReference>
<keyword evidence="6 7" id="KW-0472">Membrane</keyword>
<feature type="transmembrane region" description="Helical" evidence="7">
    <location>
        <begin position="285"/>
        <end position="305"/>
    </location>
</feature>
<evidence type="ECO:0000256" key="2">
    <source>
        <dbReference type="ARBA" id="ARBA00022448"/>
    </source>
</evidence>
<feature type="transmembrane region" description="Helical" evidence="7">
    <location>
        <begin position="46"/>
        <end position="66"/>
    </location>
</feature>
<dbReference type="PROSITE" id="PS00888">
    <property type="entry name" value="CNMP_BINDING_1"/>
    <property type="match status" value="1"/>
</dbReference>
<feature type="domain" description="Cyclic nucleotide-binding" evidence="8">
    <location>
        <begin position="438"/>
        <end position="509"/>
    </location>
</feature>
<gene>
    <name evidence="9" type="ORF">GCM10022242_27260</name>
</gene>
<evidence type="ECO:0000256" key="5">
    <source>
        <dbReference type="ARBA" id="ARBA00022989"/>
    </source>
</evidence>
<dbReference type="InterPro" id="IPR000595">
    <property type="entry name" value="cNMP-bd_dom"/>
</dbReference>
<keyword evidence="10" id="KW-1185">Reference proteome</keyword>